<accession>A0AAV0BYJ9</accession>
<proteinExistence type="predicted"/>
<dbReference type="AlphaFoldDB" id="A0AAV0BYJ9"/>
<evidence type="ECO:0000313" key="1">
    <source>
        <dbReference type="EMBL" id="CAH9057538.1"/>
    </source>
</evidence>
<dbReference type="Proteomes" id="UP001152523">
    <property type="component" value="Unassembled WGS sequence"/>
</dbReference>
<name>A0AAV0BYJ9_9ASTE</name>
<comment type="caution">
    <text evidence="1">The sequence shown here is derived from an EMBL/GenBank/DDBJ whole genome shotgun (WGS) entry which is preliminary data.</text>
</comment>
<keyword evidence="2" id="KW-1185">Reference proteome</keyword>
<reference evidence="1" key="1">
    <citation type="submission" date="2022-07" db="EMBL/GenBank/DDBJ databases">
        <authorList>
            <person name="Macas J."/>
            <person name="Novak P."/>
            <person name="Neumann P."/>
        </authorList>
    </citation>
    <scope>NUCLEOTIDE SEQUENCE</scope>
</reference>
<protein>
    <submittedName>
        <fullName evidence="1">Uncharacterized protein</fullName>
    </submittedName>
</protein>
<evidence type="ECO:0000313" key="2">
    <source>
        <dbReference type="Proteomes" id="UP001152523"/>
    </source>
</evidence>
<dbReference type="EMBL" id="CAMAPF010000007">
    <property type="protein sequence ID" value="CAH9057538.1"/>
    <property type="molecule type" value="Genomic_DNA"/>
</dbReference>
<gene>
    <name evidence="1" type="ORF">CEPIT_LOCUS1121</name>
</gene>
<sequence length="108" mass="12063">MFLSKYPDLGGLEWEEVEDFGSLPLSFPSLLFPSTKHTQILHFPPLPSPPLRNPPTKQGLNFRVPNRMMIQKVSILFTVATGGWQVNFNCHFGMVGQRTGSFGCQPAT</sequence>
<organism evidence="1 2">
    <name type="scientific">Cuscuta epithymum</name>
    <dbReference type="NCBI Taxonomy" id="186058"/>
    <lineage>
        <taxon>Eukaryota</taxon>
        <taxon>Viridiplantae</taxon>
        <taxon>Streptophyta</taxon>
        <taxon>Embryophyta</taxon>
        <taxon>Tracheophyta</taxon>
        <taxon>Spermatophyta</taxon>
        <taxon>Magnoliopsida</taxon>
        <taxon>eudicotyledons</taxon>
        <taxon>Gunneridae</taxon>
        <taxon>Pentapetalae</taxon>
        <taxon>asterids</taxon>
        <taxon>lamiids</taxon>
        <taxon>Solanales</taxon>
        <taxon>Convolvulaceae</taxon>
        <taxon>Cuscuteae</taxon>
        <taxon>Cuscuta</taxon>
        <taxon>Cuscuta subgen. Cuscuta</taxon>
    </lineage>
</organism>